<reference evidence="8" key="1">
    <citation type="submission" date="2016-03" db="EMBL/GenBank/DDBJ databases">
        <authorList>
            <person name="Oger P.M."/>
        </authorList>
    </citation>
    <scope>NUCLEOTIDE SEQUENCE [LARGE SCALE GENOMIC DNA]</scope>
    <source>
        <strain evidence="8">OG-1</strain>
    </source>
</reference>
<dbReference type="OrthoDB" id="27922at2157"/>
<dbReference type="SUPFAM" id="SSF51905">
    <property type="entry name" value="FAD/NAD(P)-binding domain"/>
    <property type="match status" value="1"/>
</dbReference>
<dbReference type="InterPro" id="IPR050260">
    <property type="entry name" value="FAD-bd_OxRdtase"/>
</dbReference>
<dbReference type="InterPro" id="IPR023753">
    <property type="entry name" value="FAD/NAD-binding_dom"/>
</dbReference>
<organism evidence="7 8">
    <name type="scientific">Thermococcus peptonophilus</name>
    <dbReference type="NCBI Taxonomy" id="53952"/>
    <lineage>
        <taxon>Archaea</taxon>
        <taxon>Methanobacteriati</taxon>
        <taxon>Methanobacteriota</taxon>
        <taxon>Thermococci</taxon>
        <taxon>Thermococcales</taxon>
        <taxon>Thermococcaceae</taxon>
        <taxon>Thermococcus</taxon>
    </lineage>
</organism>
<dbReference type="PRINTS" id="PR00368">
    <property type="entry name" value="FADPNR"/>
</dbReference>
<dbReference type="Pfam" id="PF07992">
    <property type="entry name" value="Pyr_redox_2"/>
    <property type="match status" value="1"/>
</dbReference>
<evidence type="ECO:0000259" key="5">
    <source>
        <dbReference type="Pfam" id="PF02852"/>
    </source>
</evidence>
<feature type="domain" description="FAD/NAD(P)-binding" evidence="6">
    <location>
        <begin position="3"/>
        <end position="294"/>
    </location>
</feature>
<dbReference type="Pfam" id="PF02852">
    <property type="entry name" value="Pyr_redox_dim"/>
    <property type="match status" value="1"/>
</dbReference>
<evidence type="ECO:0000256" key="1">
    <source>
        <dbReference type="ARBA" id="ARBA00001974"/>
    </source>
</evidence>
<dbReference type="InterPro" id="IPR004099">
    <property type="entry name" value="Pyr_nucl-diS_OxRdtase_dimer"/>
</dbReference>
<proteinExistence type="inferred from homology"/>
<dbReference type="PANTHER" id="PTHR43429">
    <property type="entry name" value="PYRIDINE NUCLEOTIDE-DISULFIDE OXIDOREDUCTASE DOMAIN-CONTAINING"/>
    <property type="match status" value="1"/>
</dbReference>
<dbReference type="Gene3D" id="3.50.50.60">
    <property type="entry name" value="FAD/NAD(P)-binding domain"/>
    <property type="match status" value="2"/>
</dbReference>
<comment type="similarity">
    <text evidence="2">Belongs to the class-III pyridine nucleotide-disulfide oxidoreductase family.</text>
</comment>
<dbReference type="EMBL" id="CP014750">
    <property type="protein sequence ID" value="AMQ19075.1"/>
    <property type="molecule type" value="Genomic_DNA"/>
</dbReference>
<dbReference type="GO" id="GO:0016491">
    <property type="term" value="F:oxidoreductase activity"/>
    <property type="evidence" value="ECO:0007669"/>
    <property type="project" value="InterPro"/>
</dbReference>
<keyword evidence="3" id="KW-0285">Flavoprotein</keyword>
<evidence type="ECO:0000313" key="8">
    <source>
        <dbReference type="Proteomes" id="UP000073604"/>
    </source>
</evidence>
<evidence type="ECO:0000256" key="3">
    <source>
        <dbReference type="ARBA" id="ARBA00022630"/>
    </source>
</evidence>
<dbReference type="AlphaFoldDB" id="A0A142CWC3"/>
<dbReference type="PRINTS" id="PR00411">
    <property type="entry name" value="PNDRDTASEI"/>
</dbReference>
<dbReference type="RefSeq" id="WP_062390068.1">
    <property type="nucleotide sequence ID" value="NZ_CP014750.1"/>
</dbReference>
<dbReference type="SUPFAM" id="SSF55424">
    <property type="entry name" value="FAD/NAD-linked reductases, dimerisation (C-terminal) domain"/>
    <property type="match status" value="1"/>
</dbReference>
<dbReference type="Proteomes" id="UP000073604">
    <property type="component" value="Chromosome"/>
</dbReference>
<accession>A0A142CWC3</accession>
<dbReference type="KEGG" id="tpep:A0127_07790"/>
<evidence type="ECO:0000259" key="6">
    <source>
        <dbReference type="Pfam" id="PF07992"/>
    </source>
</evidence>
<dbReference type="InterPro" id="IPR016156">
    <property type="entry name" value="FAD/NAD-linked_Rdtase_dimer_sf"/>
</dbReference>
<gene>
    <name evidence="7" type="ORF">A0127_07790</name>
</gene>
<evidence type="ECO:0000313" key="7">
    <source>
        <dbReference type="EMBL" id="AMQ19075.1"/>
    </source>
</evidence>
<dbReference type="InterPro" id="IPR036188">
    <property type="entry name" value="FAD/NAD-bd_sf"/>
</dbReference>
<evidence type="ECO:0000256" key="2">
    <source>
        <dbReference type="ARBA" id="ARBA00009130"/>
    </source>
</evidence>
<evidence type="ECO:0000256" key="4">
    <source>
        <dbReference type="ARBA" id="ARBA00022827"/>
    </source>
</evidence>
<comment type="cofactor">
    <cofactor evidence="1">
        <name>FAD</name>
        <dbReference type="ChEBI" id="CHEBI:57692"/>
    </cofactor>
</comment>
<protein>
    <submittedName>
        <fullName evidence="7">Pyridine nucleotide-disulfide oxidoreductase</fullName>
    </submittedName>
</protein>
<name>A0A142CWC3_9EURY</name>
<dbReference type="GeneID" id="27140440"/>
<feature type="domain" description="Pyridine nucleotide-disulphide oxidoreductase dimerisation" evidence="5">
    <location>
        <begin position="326"/>
        <end position="424"/>
    </location>
</feature>
<keyword evidence="8" id="KW-1185">Reference proteome</keyword>
<keyword evidence="4" id="KW-0274">FAD</keyword>
<sequence length="447" mass="48604">MKYDVVVIGGSAGGLTAAISAKRFYPDKSVLVIKKEDVSMIPCGIPYIFGTLRSVEDDVLPTERFLKPLGIDVLVDEVTEINPKSKTLLTKSGRGISWEKLVLATGSRPQIPDIPGVELEGVYTVSKDYHYLKELRESVEEAESVVIIGGGFIALEVGDEIRKLGKDVTIVVRSRLLRNSFDPEFSEMIENRLREVGINVVYGHVEGLVGRESVEGVKLVEGREIPADLVILSTGYRPNVELAVKAGLKVTRYGIWTDEYMRTSCLDIFAVGDCVEHRDFFTGKPFPLMLASTATFEARIAGANLFKLQIVRENRRTIGAYSTHVAGLTLAAAGLTEEAARKEGFEVIVGRATGPDRHPAKFEDTSMLTAKLIFSRDRGAILGAQLAGGKSVGEMINVLALAIQKRLTASELYTLQIATHPLLTASPVGYQILQAAEDALAKLRAGA</sequence>
<dbReference type="STRING" id="53952.A0127_07790"/>